<dbReference type="InterPro" id="IPR045122">
    <property type="entry name" value="Csc1-like"/>
</dbReference>
<feature type="transmembrane region" description="Helical" evidence="1">
    <location>
        <begin position="64"/>
        <end position="91"/>
    </location>
</feature>
<dbReference type="PANTHER" id="PTHR13018">
    <property type="entry name" value="PROBABLE MEMBRANE PROTEIN DUF221-RELATED"/>
    <property type="match status" value="1"/>
</dbReference>
<evidence type="ECO:0000313" key="3">
    <source>
        <dbReference type="EMBL" id="MED6209325.1"/>
    </source>
</evidence>
<organism evidence="3 4">
    <name type="scientific">Stylosanthes scabra</name>
    <dbReference type="NCBI Taxonomy" id="79078"/>
    <lineage>
        <taxon>Eukaryota</taxon>
        <taxon>Viridiplantae</taxon>
        <taxon>Streptophyta</taxon>
        <taxon>Embryophyta</taxon>
        <taxon>Tracheophyta</taxon>
        <taxon>Spermatophyta</taxon>
        <taxon>Magnoliopsida</taxon>
        <taxon>eudicotyledons</taxon>
        <taxon>Gunneridae</taxon>
        <taxon>Pentapetalae</taxon>
        <taxon>rosids</taxon>
        <taxon>fabids</taxon>
        <taxon>Fabales</taxon>
        <taxon>Fabaceae</taxon>
        <taxon>Papilionoideae</taxon>
        <taxon>50 kb inversion clade</taxon>
        <taxon>dalbergioids sensu lato</taxon>
        <taxon>Dalbergieae</taxon>
        <taxon>Pterocarpus clade</taxon>
        <taxon>Stylosanthes</taxon>
    </lineage>
</organism>
<keyword evidence="4" id="KW-1185">Reference proteome</keyword>
<comment type="caution">
    <text evidence="3">The sequence shown here is derived from an EMBL/GenBank/DDBJ whole genome shotgun (WGS) entry which is preliminary data.</text>
</comment>
<dbReference type="PANTHER" id="PTHR13018:SF117">
    <property type="entry name" value="CSC1-LIKE PROTEIN RXW8"/>
    <property type="match status" value="1"/>
</dbReference>
<dbReference type="InterPro" id="IPR003864">
    <property type="entry name" value="CSC1/OSCA1-like_7TM"/>
</dbReference>
<protein>
    <submittedName>
        <fullName evidence="3">CSC1-like protein rxw8</fullName>
    </submittedName>
</protein>
<feature type="transmembrane region" description="Helical" evidence="1">
    <location>
        <begin position="170"/>
        <end position="191"/>
    </location>
</feature>
<dbReference type="Proteomes" id="UP001341840">
    <property type="component" value="Unassembled WGS sequence"/>
</dbReference>
<feature type="transmembrane region" description="Helical" evidence="1">
    <location>
        <begin position="21"/>
        <end position="44"/>
    </location>
</feature>
<evidence type="ECO:0000313" key="4">
    <source>
        <dbReference type="Proteomes" id="UP001341840"/>
    </source>
</evidence>
<keyword evidence="1" id="KW-0472">Membrane</keyword>
<feature type="transmembrane region" description="Helical" evidence="1">
    <location>
        <begin position="198"/>
        <end position="216"/>
    </location>
</feature>
<keyword evidence="1" id="KW-1133">Transmembrane helix</keyword>
<evidence type="ECO:0000259" key="2">
    <source>
        <dbReference type="Pfam" id="PF02714"/>
    </source>
</evidence>
<reference evidence="3 4" key="1">
    <citation type="journal article" date="2023" name="Plants (Basel)">
        <title>Bridging the Gap: Combining Genomics and Transcriptomics Approaches to Understand Stylosanthes scabra, an Orphan Legume from the Brazilian Caatinga.</title>
        <authorList>
            <person name="Ferreira-Neto J.R.C."/>
            <person name="da Silva M.D."/>
            <person name="Binneck E."/>
            <person name="de Melo N.F."/>
            <person name="da Silva R.H."/>
            <person name="de Melo A.L.T.M."/>
            <person name="Pandolfi V."/>
            <person name="Bustamante F.O."/>
            <person name="Brasileiro-Vidal A.C."/>
            <person name="Benko-Iseppon A.M."/>
        </authorList>
    </citation>
    <scope>NUCLEOTIDE SEQUENCE [LARGE SCALE GENOMIC DNA]</scope>
    <source>
        <tissue evidence="3">Leaves</tissue>
    </source>
</reference>
<feature type="transmembrane region" description="Helical" evidence="1">
    <location>
        <begin position="118"/>
        <end position="150"/>
    </location>
</feature>
<feature type="domain" description="CSC1/OSCA1-like 7TM region" evidence="2">
    <location>
        <begin position="1"/>
        <end position="191"/>
    </location>
</feature>
<proteinExistence type="predicted"/>
<evidence type="ECO:0000256" key="1">
    <source>
        <dbReference type="SAM" id="Phobius"/>
    </source>
</evidence>
<sequence length="312" mass="35527">MEGHISRSIRKKSACSKVLFFNIWNVFFVNVFAGSVISQLSVFASVSELPSQLAKAVPLQATYFTTYVLSSGWASLACEIMQICPLIYNLFRKYILRSKDDSNEGTLTFPYHTEVPRVLLFGFLGFTCSILAPLILPFLLFYFSLAYLVYRNQILNVYVTKYDGGGKLWPIAHNAVIFSLIVSQIIALGVFGLKRSTVSSGFIIPLVIGTVLFHIYCRQRFQPAFRTLATQVLIDMDRRDQHLGKMEEIYEQVHSFYCQFPRSGSTSELRSCESYRGMTADQHHHHHHVSSSSEVMDTAFLSFQVIVFNLKY</sequence>
<dbReference type="Pfam" id="PF02714">
    <property type="entry name" value="RSN1_7TM"/>
    <property type="match status" value="1"/>
</dbReference>
<accession>A0ABU6YHD3</accession>
<gene>
    <name evidence="3" type="primary">RXW8</name>
    <name evidence="3" type="ORF">PIB30_053598</name>
</gene>
<dbReference type="EMBL" id="JASCZI010242055">
    <property type="protein sequence ID" value="MED6209325.1"/>
    <property type="molecule type" value="Genomic_DNA"/>
</dbReference>
<name>A0ABU6YHD3_9FABA</name>
<keyword evidence="1" id="KW-0812">Transmembrane</keyword>